<evidence type="ECO:0000256" key="1">
    <source>
        <dbReference type="ARBA" id="ARBA00004606"/>
    </source>
</evidence>
<evidence type="ECO:0000313" key="11">
    <source>
        <dbReference type="EMBL" id="CAF4921524.1"/>
    </source>
</evidence>
<evidence type="ECO:0000256" key="2">
    <source>
        <dbReference type="ARBA" id="ARBA00009105"/>
    </source>
</evidence>
<evidence type="ECO:0000256" key="5">
    <source>
        <dbReference type="ARBA" id="ARBA00022692"/>
    </source>
</evidence>
<gene>
    <name evidence="10" type="ORF">MBJ925_LOCUS7765</name>
    <name evidence="11" type="ORF">SMN809_LOCUS52731</name>
</gene>
<keyword evidence="3" id="KW-0328">Glycosyltransferase</keyword>
<dbReference type="AlphaFoldDB" id="A0A816MNB1"/>
<comment type="subcellular location">
    <subcellularLocation>
        <location evidence="1">Membrane</location>
        <topology evidence="1">Single-pass type II membrane protein</topology>
    </subcellularLocation>
</comment>
<evidence type="ECO:0000313" key="12">
    <source>
        <dbReference type="Proteomes" id="UP000663824"/>
    </source>
</evidence>
<evidence type="ECO:0000256" key="4">
    <source>
        <dbReference type="ARBA" id="ARBA00022679"/>
    </source>
</evidence>
<dbReference type="EMBL" id="CAJNRE010002772">
    <property type="protein sequence ID" value="CAF1990897.1"/>
    <property type="molecule type" value="Genomic_DNA"/>
</dbReference>
<dbReference type="GO" id="GO:0005794">
    <property type="term" value="C:Golgi apparatus"/>
    <property type="evidence" value="ECO:0007669"/>
    <property type="project" value="TreeGrafter"/>
</dbReference>
<dbReference type="PANTHER" id="PTHR31392:SF1">
    <property type="entry name" value="ALPHA-1,3-MANNOSYLTRANSFERASE MNN1-RELATED"/>
    <property type="match status" value="1"/>
</dbReference>
<evidence type="ECO:0000256" key="6">
    <source>
        <dbReference type="ARBA" id="ARBA00022968"/>
    </source>
</evidence>
<proteinExistence type="inferred from homology"/>
<dbReference type="GO" id="GO:0016020">
    <property type="term" value="C:membrane"/>
    <property type="evidence" value="ECO:0007669"/>
    <property type="project" value="UniProtKB-SubCell"/>
</dbReference>
<dbReference type="Proteomes" id="UP000663824">
    <property type="component" value="Unassembled WGS sequence"/>
</dbReference>
<comment type="similarity">
    <text evidence="2">Belongs to the MNN1/MNT family.</text>
</comment>
<dbReference type="InterPro" id="IPR029044">
    <property type="entry name" value="Nucleotide-diphossugar_trans"/>
</dbReference>
<evidence type="ECO:0000256" key="3">
    <source>
        <dbReference type="ARBA" id="ARBA00022676"/>
    </source>
</evidence>
<dbReference type="SUPFAM" id="SSF53448">
    <property type="entry name" value="Nucleotide-diphospho-sugar transferases"/>
    <property type="match status" value="1"/>
</dbReference>
<reference evidence="10" key="1">
    <citation type="submission" date="2021-02" db="EMBL/GenBank/DDBJ databases">
        <authorList>
            <person name="Nowell W R."/>
        </authorList>
    </citation>
    <scope>NUCLEOTIDE SEQUENCE</scope>
</reference>
<dbReference type="InterPro" id="IPR022751">
    <property type="entry name" value="Alpha_mannosyltransferase"/>
</dbReference>
<comment type="caution">
    <text evidence="10">The sequence shown here is derived from an EMBL/GenBank/DDBJ whole genome shotgun (WGS) entry which is preliminary data.</text>
</comment>
<keyword evidence="5" id="KW-0812">Transmembrane</keyword>
<name>A0A816MNB1_9BILA</name>
<dbReference type="Pfam" id="PF11051">
    <property type="entry name" value="Mannosyl_trans3"/>
    <property type="match status" value="2"/>
</dbReference>
<keyword evidence="7" id="KW-1133">Transmembrane helix</keyword>
<dbReference type="PANTHER" id="PTHR31392">
    <property type="entry name" value="ALPHA-1,3-MANNOSYLTRANSFERASE MNN1-RELATED"/>
    <property type="match status" value="1"/>
</dbReference>
<evidence type="ECO:0000313" key="10">
    <source>
        <dbReference type="EMBL" id="CAF1990897.1"/>
    </source>
</evidence>
<protein>
    <submittedName>
        <fullName evidence="10">Uncharacterized protein</fullName>
    </submittedName>
</protein>
<keyword evidence="6" id="KW-0735">Signal-anchor</keyword>
<dbReference type="GO" id="GO:0000033">
    <property type="term" value="F:alpha-1,3-mannosyltransferase activity"/>
    <property type="evidence" value="ECO:0007669"/>
    <property type="project" value="TreeGrafter"/>
</dbReference>
<accession>A0A816MNB1</accession>
<sequence length="346" mass="40500">MYSLQYSRNLEQKLFPWWIHRESISALKSLSHRNDSKGIVICIGNGHTRLALVALEALQLIGNKLPIEVMFSTSNDLSPSNQRMLALRFPEIQLVDLSRIFNDSYLELRGWEIKPYSVLASRFQHVLLMDADVLFLEKPTLFFENDLYLRTGSLFFYDRPVLSQNVRQWIRSLSMHQTGTIPHRTQESGVVLIDKGRVLLGLLSTCKLNEHEQRERVTYKYLHGDKDTWWLGFHLVGMAYSFMPTLPAAIGQIQHRKVCGHILHFDQNYQPIWWNGGMFKNRYRNTYGILSIEGWLEEGRWFLDTISCLINNRKKARSFNQHQRYLIDSYMQITKHIFNTTSGNQG</sequence>
<evidence type="ECO:0000256" key="7">
    <source>
        <dbReference type="ARBA" id="ARBA00022989"/>
    </source>
</evidence>
<dbReference type="EMBL" id="CAJOBI010179774">
    <property type="protein sequence ID" value="CAF4921524.1"/>
    <property type="molecule type" value="Genomic_DNA"/>
</dbReference>
<evidence type="ECO:0000256" key="9">
    <source>
        <dbReference type="ARBA" id="ARBA00023180"/>
    </source>
</evidence>
<dbReference type="Proteomes" id="UP000676336">
    <property type="component" value="Unassembled WGS sequence"/>
</dbReference>
<keyword evidence="8" id="KW-0472">Membrane</keyword>
<evidence type="ECO:0000256" key="8">
    <source>
        <dbReference type="ARBA" id="ARBA00023136"/>
    </source>
</evidence>
<keyword evidence="4" id="KW-0808">Transferase</keyword>
<keyword evidence="9" id="KW-0325">Glycoprotein</keyword>
<dbReference type="GO" id="GO:0006493">
    <property type="term" value="P:protein O-linked glycosylation"/>
    <property type="evidence" value="ECO:0007669"/>
    <property type="project" value="TreeGrafter"/>
</dbReference>
<organism evidence="10 12">
    <name type="scientific">Rotaria magnacalcarata</name>
    <dbReference type="NCBI Taxonomy" id="392030"/>
    <lineage>
        <taxon>Eukaryota</taxon>
        <taxon>Metazoa</taxon>
        <taxon>Spiralia</taxon>
        <taxon>Gnathifera</taxon>
        <taxon>Rotifera</taxon>
        <taxon>Eurotatoria</taxon>
        <taxon>Bdelloidea</taxon>
        <taxon>Philodinida</taxon>
        <taxon>Philodinidae</taxon>
        <taxon>Rotaria</taxon>
    </lineage>
</organism>